<keyword evidence="2" id="KW-0479">Metal-binding</keyword>
<sequence length="225" mass="26090">MPTESRGHKKRLRKKFRENGIDALHDYEILEFYLGLINVRKDTKDLAKKLIAEYETVSNVLDAKIDKLLDFKGLGSRTATALKFSKELITYYLRENIENQTYTVNSPESAIQHFVSYYGSHEYEEFCVMYLDGKNNIQNIINYQKGSINYSQVYPKKIIKKAIENNSVSIVLVHNHPSGNLQPSQADINFTHKMENICQMLDITLLDHLIIAQKDYFSLKEHGHL</sequence>
<dbReference type="Pfam" id="PF04002">
    <property type="entry name" value="RadC"/>
    <property type="match status" value="1"/>
</dbReference>
<dbReference type="GO" id="GO:0006508">
    <property type="term" value="P:proteolysis"/>
    <property type="evidence" value="ECO:0007669"/>
    <property type="project" value="UniProtKB-KW"/>
</dbReference>
<dbReference type="PANTHER" id="PTHR30471:SF3">
    <property type="entry name" value="UPF0758 PROTEIN YEES-RELATED"/>
    <property type="match status" value="1"/>
</dbReference>
<evidence type="ECO:0000313" key="9">
    <source>
        <dbReference type="Proteomes" id="UP000324143"/>
    </source>
</evidence>
<accession>A0A5D0MFX3</accession>
<evidence type="ECO:0000256" key="6">
    <source>
        <dbReference type="RuleBase" id="RU003797"/>
    </source>
</evidence>
<dbReference type="Proteomes" id="UP000324143">
    <property type="component" value="Unassembled WGS sequence"/>
</dbReference>
<dbReference type="SUPFAM" id="SSF47781">
    <property type="entry name" value="RuvA domain 2-like"/>
    <property type="match status" value="1"/>
</dbReference>
<dbReference type="NCBIfam" id="NF000642">
    <property type="entry name" value="PRK00024.1"/>
    <property type="match status" value="1"/>
</dbReference>
<dbReference type="EMBL" id="VSIX01000139">
    <property type="protein sequence ID" value="TYB30340.1"/>
    <property type="molecule type" value="Genomic_DNA"/>
</dbReference>
<proteinExistence type="inferred from homology"/>
<dbReference type="SUPFAM" id="SSF102712">
    <property type="entry name" value="JAB1/MPN domain"/>
    <property type="match status" value="1"/>
</dbReference>
<evidence type="ECO:0000256" key="2">
    <source>
        <dbReference type="ARBA" id="ARBA00022723"/>
    </source>
</evidence>
<dbReference type="InterPro" id="IPR025657">
    <property type="entry name" value="RadC_JAB"/>
</dbReference>
<dbReference type="InterPro" id="IPR046778">
    <property type="entry name" value="UPF0758_N"/>
</dbReference>
<dbReference type="AlphaFoldDB" id="A0A5D0MFX3"/>
<dbReference type="PROSITE" id="PS01302">
    <property type="entry name" value="UPF0758"/>
    <property type="match status" value="1"/>
</dbReference>
<dbReference type="InterPro" id="IPR010994">
    <property type="entry name" value="RuvA_2-like"/>
</dbReference>
<dbReference type="InterPro" id="IPR020891">
    <property type="entry name" value="UPF0758_CS"/>
</dbReference>
<dbReference type="InterPro" id="IPR001405">
    <property type="entry name" value="UPF0758"/>
</dbReference>
<dbReference type="NCBIfam" id="TIGR00608">
    <property type="entry name" value="radc"/>
    <property type="match status" value="1"/>
</dbReference>
<dbReference type="Pfam" id="PF20582">
    <property type="entry name" value="UPF0758_N"/>
    <property type="match status" value="1"/>
</dbReference>
<keyword evidence="9" id="KW-1185">Reference proteome</keyword>
<evidence type="ECO:0000313" key="8">
    <source>
        <dbReference type="EMBL" id="TYB30340.1"/>
    </source>
</evidence>
<comment type="similarity">
    <text evidence="6">Belongs to the UPF0758 family.</text>
</comment>
<dbReference type="PROSITE" id="PS50249">
    <property type="entry name" value="MPN"/>
    <property type="match status" value="1"/>
</dbReference>
<dbReference type="CDD" id="cd08071">
    <property type="entry name" value="MPN_DUF2466"/>
    <property type="match status" value="1"/>
</dbReference>
<dbReference type="InterPro" id="IPR037518">
    <property type="entry name" value="MPN"/>
</dbReference>
<comment type="caution">
    <text evidence="8">The sequence shown here is derived from an EMBL/GenBank/DDBJ whole genome shotgun (WGS) entry which is preliminary data.</text>
</comment>
<feature type="domain" description="MPN" evidence="7">
    <location>
        <begin position="103"/>
        <end position="225"/>
    </location>
</feature>
<keyword evidence="5" id="KW-0482">Metalloprotease</keyword>
<organism evidence="8 9">
    <name type="scientific">Candidatus Mcinerneyibacterium aminivorans</name>
    <dbReference type="NCBI Taxonomy" id="2703815"/>
    <lineage>
        <taxon>Bacteria</taxon>
        <taxon>Candidatus Macinerneyibacteriota</taxon>
        <taxon>Candidatus Mcinerneyibacteria</taxon>
        <taxon>Candidatus Mcinerneyibacteriales</taxon>
        <taxon>Candidatus Mcinerneyibacteriaceae</taxon>
        <taxon>Candidatus Mcinerneyibacterium</taxon>
    </lineage>
</organism>
<dbReference type="PANTHER" id="PTHR30471">
    <property type="entry name" value="DNA REPAIR PROTEIN RADC"/>
    <property type="match status" value="1"/>
</dbReference>
<protein>
    <submittedName>
        <fullName evidence="8">DNA repair protein RadC</fullName>
    </submittedName>
</protein>
<evidence type="ECO:0000256" key="1">
    <source>
        <dbReference type="ARBA" id="ARBA00022670"/>
    </source>
</evidence>
<reference evidence="8" key="1">
    <citation type="submission" date="2019-08" db="EMBL/GenBank/DDBJ databases">
        <title>Genomic characterization of a novel candidate phylum (ARYD3) from a high temperature, high salinity tertiary oil reservoir in north central Oklahoma, USA.</title>
        <authorList>
            <person name="Youssef N.H."/>
            <person name="Yadav A."/>
            <person name="Elshahed M.S."/>
        </authorList>
    </citation>
    <scope>NUCLEOTIDE SEQUENCE [LARGE SCALE GENOMIC DNA]</scope>
    <source>
        <strain evidence="8">ARYD3</strain>
    </source>
</reference>
<keyword evidence="1" id="KW-0645">Protease</keyword>
<evidence type="ECO:0000256" key="5">
    <source>
        <dbReference type="ARBA" id="ARBA00023049"/>
    </source>
</evidence>
<keyword evidence="3" id="KW-0378">Hydrolase</keyword>
<gene>
    <name evidence="8" type="primary">radC</name>
    <name evidence="8" type="ORF">FXF47_09375</name>
</gene>
<dbReference type="GO" id="GO:0046872">
    <property type="term" value="F:metal ion binding"/>
    <property type="evidence" value="ECO:0007669"/>
    <property type="project" value="UniProtKB-KW"/>
</dbReference>
<evidence type="ECO:0000259" key="7">
    <source>
        <dbReference type="PROSITE" id="PS50249"/>
    </source>
</evidence>
<keyword evidence="4" id="KW-0862">Zinc</keyword>
<evidence type="ECO:0000256" key="3">
    <source>
        <dbReference type="ARBA" id="ARBA00022801"/>
    </source>
</evidence>
<dbReference type="Gene3D" id="3.40.140.10">
    <property type="entry name" value="Cytidine Deaminase, domain 2"/>
    <property type="match status" value="1"/>
</dbReference>
<name>A0A5D0MFX3_9BACT</name>
<evidence type="ECO:0000256" key="4">
    <source>
        <dbReference type="ARBA" id="ARBA00022833"/>
    </source>
</evidence>
<dbReference type="GO" id="GO:0008237">
    <property type="term" value="F:metallopeptidase activity"/>
    <property type="evidence" value="ECO:0007669"/>
    <property type="project" value="UniProtKB-KW"/>
</dbReference>